<dbReference type="Gene3D" id="3.20.20.220">
    <property type="match status" value="1"/>
</dbReference>
<evidence type="ECO:0000313" key="7">
    <source>
        <dbReference type="EMBL" id="OUS44355.1"/>
    </source>
</evidence>
<dbReference type="SUPFAM" id="SSF51730">
    <property type="entry name" value="FAD-linked oxidoreductase"/>
    <property type="match status" value="1"/>
</dbReference>
<sequence length="368" mass="39906">MTLVDALMDPSRPVFLFGTTPPLDGSSADAEREAAENFANKARGLAADGYIVYDIQEEKGRTEDARPFPFRKLADPGSFAKALKRATNGGESVVYKCVAETKSEEAFKEWLADATRATTAYNLVGGASSSQEYAGPTIARAAEMLKEANKKCAFGGVTIAERHAKKGNEHETLCAKAAAGAEWFISQAIYDADMTIKLVNDYGAECKKRNIKPKKIVLTFAPCGREKTMKFIKWLGCSVPEAVEQEILTAQNPAQKSVEVLVAMCARIIEETKDSGVPLGVSVESVSIFKNEKEAAHDLFRLTQAVMLDAYGLDWSMRYTIGGKPTTKTEKPSITERQLGDENVAKRVAIATAAFLAGVAVRGVTSRR</sequence>
<protein>
    <submittedName>
        <fullName evidence="7">FAD-linked oxidoreductase-like protein</fullName>
    </submittedName>
</protein>
<keyword evidence="4" id="KW-0274">FAD</keyword>
<evidence type="ECO:0000256" key="1">
    <source>
        <dbReference type="ARBA" id="ARBA00001974"/>
    </source>
</evidence>
<dbReference type="UniPathway" id="UPA00193"/>
<dbReference type="GO" id="GO:0004489">
    <property type="term" value="F:methylenetetrahydrofolate reductase [NAD(P)H] activity"/>
    <property type="evidence" value="ECO:0007669"/>
    <property type="project" value="InterPro"/>
</dbReference>
<proteinExistence type="predicted"/>
<dbReference type="Pfam" id="PF02219">
    <property type="entry name" value="MTHFR"/>
    <property type="match status" value="1"/>
</dbReference>
<comment type="cofactor">
    <cofactor evidence="1">
        <name>FAD</name>
        <dbReference type="ChEBI" id="CHEBI:57692"/>
    </cofactor>
</comment>
<reference evidence="7" key="1">
    <citation type="submission" date="2017-04" db="EMBL/GenBank/DDBJ databases">
        <title>Population genomics of picophytoplankton unveils novel chromosome hypervariability.</title>
        <authorList>
            <consortium name="DOE Joint Genome Institute"/>
            <person name="Blanc-Mathieu R."/>
            <person name="Krasovec M."/>
            <person name="Hebrard M."/>
            <person name="Yau S."/>
            <person name="Desgranges E."/>
            <person name="Martin J."/>
            <person name="Schackwitz W."/>
            <person name="Kuo A."/>
            <person name="Salin G."/>
            <person name="Donnadieu C."/>
            <person name="Desdevises Y."/>
            <person name="Sanchez-Ferandin S."/>
            <person name="Moreau H."/>
            <person name="Rivals E."/>
            <person name="Grigoriev I.V."/>
            <person name="Grimsley N."/>
            <person name="Eyre-Walker A."/>
            <person name="Piganeau G."/>
        </authorList>
    </citation>
    <scope>NUCLEOTIDE SEQUENCE [LARGE SCALE GENOMIC DNA]</scope>
    <source>
        <strain evidence="7">RCC 1115</strain>
    </source>
</reference>
<keyword evidence="5" id="KW-0560">Oxidoreductase</keyword>
<dbReference type="InterPro" id="IPR003171">
    <property type="entry name" value="Mehydrof_redctse-like"/>
</dbReference>
<dbReference type="GO" id="GO:0035999">
    <property type="term" value="P:tetrahydrofolate interconversion"/>
    <property type="evidence" value="ECO:0007669"/>
    <property type="project" value="UniProtKB-UniPathway"/>
</dbReference>
<organism evidence="7">
    <name type="scientific">Ostreococcus tauri</name>
    <name type="common">Marine green alga</name>
    <dbReference type="NCBI Taxonomy" id="70448"/>
    <lineage>
        <taxon>Eukaryota</taxon>
        <taxon>Viridiplantae</taxon>
        <taxon>Chlorophyta</taxon>
        <taxon>Mamiellophyceae</taxon>
        <taxon>Mamiellales</taxon>
        <taxon>Bathycoccaceae</taxon>
        <taxon>Ostreococcus</taxon>
    </lineage>
</organism>
<dbReference type="AlphaFoldDB" id="A0A1Y5IBL2"/>
<evidence type="ECO:0000256" key="2">
    <source>
        <dbReference type="ARBA" id="ARBA00004777"/>
    </source>
</evidence>
<comment type="pathway">
    <text evidence="2 6">One-carbon metabolism; tetrahydrofolate interconversion.</text>
</comment>
<accession>A0A1Y5IBL2</accession>
<keyword evidence="3" id="KW-0285">Flavoprotein</keyword>
<dbReference type="Proteomes" id="UP000195557">
    <property type="component" value="Unassembled WGS sequence"/>
</dbReference>
<gene>
    <name evidence="7" type="ORF">BE221DRAFT_218984</name>
</gene>
<evidence type="ECO:0000256" key="3">
    <source>
        <dbReference type="ARBA" id="ARBA00022630"/>
    </source>
</evidence>
<dbReference type="InterPro" id="IPR029041">
    <property type="entry name" value="FAD-linked_oxidoreductase-like"/>
</dbReference>
<name>A0A1Y5IBL2_OSTTA</name>
<dbReference type="eggNOG" id="ENOG502R6FS">
    <property type="taxonomic scope" value="Eukaryota"/>
</dbReference>
<evidence type="ECO:0000256" key="4">
    <source>
        <dbReference type="ARBA" id="ARBA00022827"/>
    </source>
</evidence>
<dbReference type="GO" id="GO:0006555">
    <property type="term" value="P:methionine metabolic process"/>
    <property type="evidence" value="ECO:0007669"/>
    <property type="project" value="InterPro"/>
</dbReference>
<evidence type="ECO:0000256" key="6">
    <source>
        <dbReference type="RuleBase" id="RU004254"/>
    </source>
</evidence>
<evidence type="ECO:0000256" key="5">
    <source>
        <dbReference type="ARBA" id="ARBA00023002"/>
    </source>
</evidence>
<dbReference type="EMBL" id="KZ155825">
    <property type="protein sequence ID" value="OUS44355.1"/>
    <property type="molecule type" value="Genomic_DNA"/>
</dbReference>